<keyword evidence="4" id="KW-1185">Reference proteome</keyword>
<proteinExistence type="predicted"/>
<feature type="compositionally biased region" description="Basic residues" evidence="1">
    <location>
        <begin position="40"/>
        <end position="51"/>
    </location>
</feature>
<evidence type="ECO:0000256" key="1">
    <source>
        <dbReference type="SAM" id="MobiDB-lite"/>
    </source>
</evidence>
<feature type="domain" description="DUF6321" evidence="2">
    <location>
        <begin position="771"/>
        <end position="841"/>
    </location>
</feature>
<feature type="compositionally biased region" description="Basic and acidic residues" evidence="1">
    <location>
        <begin position="780"/>
        <end position="791"/>
    </location>
</feature>
<evidence type="ECO:0000313" key="3">
    <source>
        <dbReference type="EMBL" id="ADO98301.1"/>
    </source>
</evidence>
<protein>
    <recommendedName>
        <fullName evidence="2">DUF6321 domain-containing protein</fullName>
    </recommendedName>
</protein>
<evidence type="ECO:0000313" key="4">
    <source>
        <dbReference type="Proteomes" id="UP000006527"/>
    </source>
</evidence>
<feature type="compositionally biased region" description="Basic and acidic residues" evidence="1">
    <location>
        <begin position="589"/>
        <end position="618"/>
    </location>
</feature>
<reference evidence="3 4" key="1">
    <citation type="journal article" date="2010" name="Environ. Microbiol.">
        <title>Genomic analysis of oceanic cyanobacterial myoviruses compared with T4-like myoviruses from diverse hosts and environments.</title>
        <authorList>
            <person name="Sullivan M.B."/>
            <person name="Huang K.H."/>
            <person name="Ignacio-Espinoza J.C."/>
            <person name="Berlin A.M."/>
            <person name="Kelly L."/>
            <person name="Weigele P.R."/>
            <person name="DeFrancesco A.S."/>
            <person name="Kern S.E."/>
            <person name="Thompson L.R."/>
            <person name="Young S."/>
            <person name="Yandava C."/>
            <person name="Fu R."/>
            <person name="Krastins B."/>
            <person name="Chase M."/>
            <person name="Sarracino D."/>
            <person name="Osburne M.S."/>
            <person name="Henn M.R."/>
            <person name="Chisholm S.W."/>
        </authorList>
    </citation>
    <scope>NUCLEOTIDE SEQUENCE [LARGE SCALE GENOMIC DNA]</scope>
    <source>
        <strain evidence="3">8109-3</strain>
    </source>
</reference>
<feature type="compositionally biased region" description="Basic and acidic residues" evidence="1">
    <location>
        <begin position="264"/>
        <end position="283"/>
    </location>
</feature>
<organism evidence="3 4">
    <name type="scientific">Synechococcus phage S-SSM7</name>
    <dbReference type="NCBI Taxonomy" id="445686"/>
    <lineage>
        <taxon>Viruses</taxon>
        <taxon>Duplodnaviria</taxon>
        <taxon>Heunggongvirae</taxon>
        <taxon>Uroviricota</taxon>
        <taxon>Caudoviricetes</taxon>
        <taxon>Pantevenvirales</taxon>
        <taxon>Kyanoviridae</taxon>
        <taxon>Lipsvirus</taxon>
        <taxon>Lipsvirus ssm7</taxon>
    </lineage>
</organism>
<dbReference type="RefSeq" id="YP_004324288.1">
    <property type="nucleotide sequence ID" value="NC_015287.1"/>
</dbReference>
<feature type="compositionally biased region" description="Basic and acidic residues" evidence="1">
    <location>
        <begin position="685"/>
        <end position="708"/>
    </location>
</feature>
<feature type="region of interest" description="Disordered" evidence="1">
    <location>
        <begin position="17"/>
        <end position="57"/>
    </location>
</feature>
<dbReference type="Proteomes" id="UP000006527">
    <property type="component" value="Segment"/>
</dbReference>
<feature type="compositionally biased region" description="Basic residues" evidence="1">
    <location>
        <begin position="497"/>
        <end position="508"/>
    </location>
</feature>
<dbReference type="InterPro" id="IPR046284">
    <property type="entry name" value="DUF6321"/>
</dbReference>
<feature type="compositionally biased region" description="Basic and acidic residues" evidence="1">
    <location>
        <begin position="378"/>
        <end position="419"/>
    </location>
</feature>
<dbReference type="Pfam" id="PF19846">
    <property type="entry name" value="DUF6321"/>
    <property type="match status" value="1"/>
</dbReference>
<feature type="region of interest" description="Disordered" evidence="1">
    <location>
        <begin position="554"/>
        <end position="712"/>
    </location>
</feature>
<feature type="region of interest" description="Disordered" evidence="1">
    <location>
        <begin position="949"/>
        <end position="994"/>
    </location>
</feature>
<feature type="compositionally biased region" description="Basic residues" evidence="1">
    <location>
        <begin position="798"/>
        <end position="808"/>
    </location>
</feature>
<dbReference type="KEGG" id="vg:10328804"/>
<feature type="region of interest" description="Disordered" evidence="1">
    <location>
        <begin position="869"/>
        <end position="901"/>
    </location>
</feature>
<feature type="region of interest" description="Disordered" evidence="1">
    <location>
        <begin position="725"/>
        <end position="836"/>
    </location>
</feature>
<dbReference type="GeneID" id="10328804"/>
<feature type="compositionally biased region" description="Basic and acidic residues" evidence="1">
    <location>
        <begin position="955"/>
        <end position="968"/>
    </location>
</feature>
<evidence type="ECO:0000259" key="2">
    <source>
        <dbReference type="Pfam" id="PF19846"/>
    </source>
</evidence>
<sequence length="994" mass="112073">MPAVSKKQQRFFGMVRAAQKGEMENPSPEVAKAAATTKRSSVKKFAKTKHKGLPEKKVTKESFNEDYVKELEDGLVKMDYPSYDEVDKLMCKIAKENDIDTTTLHMAFKTKHLMVPDDWAKKKMFEPVVIPKTPEGLNMKEESQDKMLARVRKAQNKIENKEMGIKSSKPIAKPTLKKPENKFTNDEPKVEKPKPKLKNPENEFHSEGKSYGLYKGSGKPEGPMKAFLDKQKLIRNKHKKVSPGAVKEESHSPFTTPELQRKKKIEDFKKNADRVLRGKKSDDGPSIQKEGSLHKWFKGSKSKDGKGGWVNVVTGGTCASDEPGEGTPKCVSSSKRASMTKAERKSAARRKKAADPNQQSKSGAAKPTYVSTDKKKKVNEQKVPKDHPNHPDNHKDHPDMSYKDAAKIRVEKKTAKKQAESGNRSRFTDKYYPERKDLKYPVGNKIVKTGKLTKEEFIAILEDAKMQRQTDINLDRLHDKFSKMDQSMPSNKHMLKRITKEKKRRQDKAKKENLNPTTQINDNFMPEISEDCWDGYEKKGMKTMFGKRYPNCVKKKKTRKESFEINPDKHKEAQKKQKMRNLAIGNENPNEKKVAEKKAGGPKLVGEERKEQSPEFRSPKPQSAIQRAMAAKGLTGRKDGETGTKRRRQEKYKPKPPEPENKSNLNKFTNEPVEESKKPINYRPKPTEKDPANMAKEKGAVKKGEPDYRNLAADYTPDISMVEATYPSDFKNPDGSKRSVAKKKTGRPNAQGSESGKKEIDEAAAWTRKAGKNKSGGLNEKGRRSYERENPGSDLKAPSKKKGNKRRASFCARMKGMKKKLTSAKTARDPDSRINKSLRAWNCSYEPETGELISEKIGGMLKAVKRKKEVLNQSQKKPQKAMDAGARLRRKKQREEHRKYVNDIIPDHLMDEFTPVIEEGKSAKKCKSGQYYCFDDKKCKPIPKGMRIGYGGMLRPDKEEETNGKKDGNGNGNGNGSNGNGHSGGNGGSNGGDA</sequence>
<feature type="compositionally biased region" description="Basic and acidic residues" evidence="1">
    <location>
        <begin position="560"/>
        <end position="575"/>
    </location>
</feature>
<dbReference type="OrthoDB" id="4361at10239"/>
<accession>E3SLF3</accession>
<feature type="compositionally biased region" description="Basic and acidic residues" evidence="1">
    <location>
        <begin position="651"/>
        <end position="661"/>
    </location>
</feature>
<feature type="region of interest" description="Disordered" evidence="1">
    <location>
        <begin position="497"/>
        <end position="523"/>
    </location>
</feature>
<feature type="compositionally biased region" description="Basic and acidic residues" evidence="1">
    <location>
        <begin position="177"/>
        <end position="208"/>
    </location>
</feature>
<gene>
    <name evidence="3" type="ORF">SSSM7_236</name>
</gene>
<feature type="compositionally biased region" description="Gly residues" evidence="1">
    <location>
        <begin position="969"/>
        <end position="994"/>
    </location>
</feature>
<feature type="region of interest" description="Disordered" evidence="1">
    <location>
        <begin position="156"/>
        <end position="430"/>
    </location>
</feature>
<dbReference type="EMBL" id="GU071098">
    <property type="protein sequence ID" value="ADO98301.1"/>
    <property type="molecule type" value="Genomic_DNA"/>
</dbReference>
<name>E3SLF3_9CAUD</name>